<gene>
    <name evidence="2" type="ORF">J2125_004890</name>
</gene>
<accession>A0ABS4PG19</accession>
<organism evidence="2 3">
    <name type="scientific">Winslowiella toletana</name>
    <dbReference type="NCBI Taxonomy" id="92490"/>
    <lineage>
        <taxon>Bacteria</taxon>
        <taxon>Pseudomonadati</taxon>
        <taxon>Pseudomonadota</taxon>
        <taxon>Gammaproteobacteria</taxon>
        <taxon>Enterobacterales</taxon>
        <taxon>Erwiniaceae</taxon>
        <taxon>Winslowiella</taxon>
    </lineage>
</organism>
<dbReference type="RefSeq" id="WP_017802649.1">
    <property type="nucleotide sequence ID" value="NZ_JAGGMQ010000002.1"/>
</dbReference>
<feature type="transmembrane region" description="Helical" evidence="1">
    <location>
        <begin position="105"/>
        <end position="124"/>
    </location>
</feature>
<evidence type="ECO:0000313" key="2">
    <source>
        <dbReference type="EMBL" id="MBP2171594.1"/>
    </source>
</evidence>
<evidence type="ECO:0000313" key="3">
    <source>
        <dbReference type="Proteomes" id="UP001195624"/>
    </source>
</evidence>
<name>A0ABS4PG19_9GAMM</name>
<sequence length="125" mass="14090">MTLLPAQVQFCSEQHSEAESPHPSVTDYIRSLMDIAISRGELRFRAADEMVRYYLSLTSELNGHFTTNGQPDVCLRSQMRRRISQDIHWQICVCGIGMKTLACRAILALIFMLSGALTSFSVYVS</sequence>
<evidence type="ECO:0000256" key="1">
    <source>
        <dbReference type="SAM" id="Phobius"/>
    </source>
</evidence>
<keyword evidence="1" id="KW-0472">Membrane</keyword>
<keyword evidence="3" id="KW-1185">Reference proteome</keyword>
<protein>
    <submittedName>
        <fullName evidence="2">Uncharacterized protein</fullName>
    </submittedName>
</protein>
<reference evidence="3" key="1">
    <citation type="submission" date="2023-07" db="EMBL/GenBank/DDBJ databases">
        <title>Genome mining of underrepresented organisms for secondary metabolites.</title>
        <authorList>
            <person name="D'Agostino P.M."/>
        </authorList>
    </citation>
    <scope>NUCLEOTIDE SEQUENCE [LARGE SCALE GENOMIC DNA]</scope>
    <source>
        <strain evidence="3">WS4403</strain>
    </source>
</reference>
<keyword evidence="1" id="KW-1133">Transmembrane helix</keyword>
<dbReference type="Proteomes" id="UP001195624">
    <property type="component" value="Unassembled WGS sequence"/>
</dbReference>
<comment type="caution">
    <text evidence="2">The sequence shown here is derived from an EMBL/GenBank/DDBJ whole genome shotgun (WGS) entry which is preliminary data.</text>
</comment>
<dbReference type="EMBL" id="JAGGMQ010000002">
    <property type="protein sequence ID" value="MBP2171594.1"/>
    <property type="molecule type" value="Genomic_DNA"/>
</dbReference>
<proteinExistence type="predicted"/>
<keyword evidence="1" id="KW-0812">Transmembrane</keyword>